<reference evidence="1 2" key="1">
    <citation type="journal article" date="2018" name="Sci. Rep.">
        <title>Genomic signatures of local adaptation to the degree of environmental predictability in rotifers.</title>
        <authorList>
            <person name="Franch-Gras L."/>
            <person name="Hahn C."/>
            <person name="Garcia-Roger E.M."/>
            <person name="Carmona M.J."/>
            <person name="Serra M."/>
            <person name="Gomez A."/>
        </authorList>
    </citation>
    <scope>NUCLEOTIDE SEQUENCE [LARGE SCALE GENOMIC DNA]</scope>
    <source>
        <strain evidence="1">HYR1</strain>
    </source>
</reference>
<comment type="caution">
    <text evidence="1">The sequence shown here is derived from an EMBL/GenBank/DDBJ whole genome shotgun (WGS) entry which is preliminary data.</text>
</comment>
<organism evidence="1 2">
    <name type="scientific">Brachionus plicatilis</name>
    <name type="common">Marine rotifer</name>
    <name type="synonym">Brachionus muelleri</name>
    <dbReference type="NCBI Taxonomy" id="10195"/>
    <lineage>
        <taxon>Eukaryota</taxon>
        <taxon>Metazoa</taxon>
        <taxon>Spiralia</taxon>
        <taxon>Gnathifera</taxon>
        <taxon>Rotifera</taxon>
        <taxon>Eurotatoria</taxon>
        <taxon>Monogononta</taxon>
        <taxon>Pseudotrocha</taxon>
        <taxon>Ploima</taxon>
        <taxon>Brachionidae</taxon>
        <taxon>Brachionus</taxon>
    </lineage>
</organism>
<dbReference type="EMBL" id="REGN01000212">
    <property type="protein sequence ID" value="RNA43562.1"/>
    <property type="molecule type" value="Genomic_DNA"/>
</dbReference>
<sequence length="85" mass="9927">MLAASSYPFTLNRKLDSKSRCDCIIVVIGPQSKRDPHHSIHLKRKEKREEQKSKGLYLKYLKERAKSYASLFNCIALCKHYVMLL</sequence>
<gene>
    <name evidence="1" type="ORF">BpHYR1_005062</name>
</gene>
<accession>A0A3M7T6B1</accession>
<protein>
    <submittedName>
        <fullName evidence="1">Uncharacterized protein</fullName>
    </submittedName>
</protein>
<proteinExistence type="predicted"/>
<dbReference type="AlphaFoldDB" id="A0A3M7T6B1"/>
<name>A0A3M7T6B1_BRAPC</name>
<evidence type="ECO:0000313" key="2">
    <source>
        <dbReference type="Proteomes" id="UP000276133"/>
    </source>
</evidence>
<dbReference type="Proteomes" id="UP000276133">
    <property type="component" value="Unassembled WGS sequence"/>
</dbReference>
<keyword evidence="2" id="KW-1185">Reference proteome</keyword>
<evidence type="ECO:0000313" key="1">
    <source>
        <dbReference type="EMBL" id="RNA43562.1"/>
    </source>
</evidence>